<reference evidence="3 4" key="1">
    <citation type="submission" date="2019-03" db="EMBL/GenBank/DDBJ databases">
        <title>First draft genome of Liparis tanakae, snailfish: a comprehensive survey of snailfish specific genes.</title>
        <authorList>
            <person name="Kim W."/>
            <person name="Song I."/>
            <person name="Jeong J.-H."/>
            <person name="Kim D."/>
            <person name="Kim S."/>
            <person name="Ryu S."/>
            <person name="Song J.Y."/>
            <person name="Lee S.K."/>
        </authorList>
    </citation>
    <scope>NUCLEOTIDE SEQUENCE [LARGE SCALE GENOMIC DNA]</scope>
    <source>
        <tissue evidence="3">Muscle</tissue>
    </source>
</reference>
<organism evidence="3 4">
    <name type="scientific">Liparis tanakae</name>
    <name type="common">Tanaka's snailfish</name>
    <dbReference type="NCBI Taxonomy" id="230148"/>
    <lineage>
        <taxon>Eukaryota</taxon>
        <taxon>Metazoa</taxon>
        <taxon>Chordata</taxon>
        <taxon>Craniata</taxon>
        <taxon>Vertebrata</taxon>
        <taxon>Euteleostomi</taxon>
        <taxon>Actinopterygii</taxon>
        <taxon>Neopterygii</taxon>
        <taxon>Teleostei</taxon>
        <taxon>Neoteleostei</taxon>
        <taxon>Acanthomorphata</taxon>
        <taxon>Eupercaria</taxon>
        <taxon>Perciformes</taxon>
        <taxon>Cottioidei</taxon>
        <taxon>Cottales</taxon>
        <taxon>Liparidae</taxon>
        <taxon>Liparis</taxon>
    </lineage>
</organism>
<dbReference type="EMBL" id="SRLO01003212">
    <property type="protein sequence ID" value="TNN31716.1"/>
    <property type="molecule type" value="Genomic_DNA"/>
</dbReference>
<gene>
    <name evidence="3" type="ORF">EYF80_058126</name>
</gene>
<keyword evidence="2" id="KW-1133">Transmembrane helix</keyword>
<accession>A0A4Z2ES14</accession>
<name>A0A4Z2ES14_9TELE</name>
<feature type="transmembrane region" description="Helical" evidence="2">
    <location>
        <begin position="154"/>
        <end position="176"/>
    </location>
</feature>
<keyword evidence="2" id="KW-0472">Membrane</keyword>
<keyword evidence="4" id="KW-1185">Reference proteome</keyword>
<evidence type="ECO:0000313" key="3">
    <source>
        <dbReference type="EMBL" id="TNN31716.1"/>
    </source>
</evidence>
<feature type="region of interest" description="Disordered" evidence="1">
    <location>
        <begin position="91"/>
        <end position="110"/>
    </location>
</feature>
<protein>
    <submittedName>
        <fullName evidence="3">Uncharacterized protein</fullName>
    </submittedName>
</protein>
<dbReference type="AlphaFoldDB" id="A0A4Z2ES14"/>
<proteinExistence type="predicted"/>
<evidence type="ECO:0000313" key="4">
    <source>
        <dbReference type="Proteomes" id="UP000314294"/>
    </source>
</evidence>
<keyword evidence="2" id="KW-0812">Transmembrane</keyword>
<comment type="caution">
    <text evidence="3">The sequence shown here is derived from an EMBL/GenBank/DDBJ whole genome shotgun (WGS) entry which is preliminary data.</text>
</comment>
<dbReference type="Proteomes" id="UP000314294">
    <property type="component" value="Unassembled WGS sequence"/>
</dbReference>
<sequence>MSTELHQKASGGDVDLEVPRYARARALGLGPGAYGTVISSAQRTEGTWALSRRCPHSSGRGIADAQHEHTWRGRLGRYGPGFESQWHLQESDGVARPGGQVGHDVARRRGRDLRLPDLAVPGDVHQPVGADLGPGFPPPQDVSARTLGRRLSPVAAFVVAGLLSLSFFTAVTPIPYSVPGLSPAPPGGSSWDQFFTVSRPREGTVFHQIFADVSLSVGPLQSDAVVSLGHSLQTSDTLYSVSGLRPSMLCCLSWGDISTLVSSEGSEADQYTMVSLSVGATG</sequence>
<evidence type="ECO:0000256" key="2">
    <source>
        <dbReference type="SAM" id="Phobius"/>
    </source>
</evidence>
<evidence type="ECO:0000256" key="1">
    <source>
        <dbReference type="SAM" id="MobiDB-lite"/>
    </source>
</evidence>